<evidence type="ECO:0000313" key="2">
    <source>
        <dbReference type="EMBL" id="KAK9769869.1"/>
    </source>
</evidence>
<dbReference type="Proteomes" id="UP001465668">
    <property type="component" value="Unassembled WGS sequence"/>
</dbReference>
<protein>
    <submittedName>
        <fullName evidence="2">Uncharacterized protein</fullName>
    </submittedName>
</protein>
<accession>A0ABR2X7W7</accession>
<comment type="caution">
    <text evidence="2">The sequence shown here is derived from an EMBL/GenBank/DDBJ whole genome shotgun (WGS) entry which is preliminary data.</text>
</comment>
<evidence type="ECO:0000313" key="3">
    <source>
        <dbReference type="Proteomes" id="UP001465668"/>
    </source>
</evidence>
<feature type="compositionally biased region" description="Basic and acidic residues" evidence="1">
    <location>
        <begin position="22"/>
        <end position="32"/>
    </location>
</feature>
<name>A0ABR2X7W7_9PEZI</name>
<keyword evidence="3" id="KW-1185">Reference proteome</keyword>
<sequence>MGHEQARGRGLEGQWHCKRQKHRDDLHDDRRNSPPIRAG</sequence>
<gene>
    <name evidence="2" type="ORF">SCAR479_13470</name>
</gene>
<organism evidence="2 3">
    <name type="scientific">Seiridium cardinale</name>
    <dbReference type="NCBI Taxonomy" id="138064"/>
    <lineage>
        <taxon>Eukaryota</taxon>
        <taxon>Fungi</taxon>
        <taxon>Dikarya</taxon>
        <taxon>Ascomycota</taxon>
        <taxon>Pezizomycotina</taxon>
        <taxon>Sordariomycetes</taxon>
        <taxon>Xylariomycetidae</taxon>
        <taxon>Amphisphaeriales</taxon>
        <taxon>Sporocadaceae</taxon>
        <taxon>Seiridium</taxon>
    </lineage>
</organism>
<feature type="compositionally biased region" description="Basic and acidic residues" evidence="1">
    <location>
        <begin position="1"/>
        <end position="10"/>
    </location>
</feature>
<reference evidence="2 3" key="1">
    <citation type="submission" date="2024-02" db="EMBL/GenBank/DDBJ databases">
        <title>First draft genome assembly of two strains of Seiridium cardinale.</title>
        <authorList>
            <person name="Emiliani G."/>
            <person name="Scali E."/>
        </authorList>
    </citation>
    <scope>NUCLEOTIDE SEQUENCE [LARGE SCALE GENOMIC DNA]</scope>
    <source>
        <strain evidence="2 3">BM-138-000479</strain>
    </source>
</reference>
<feature type="region of interest" description="Disordered" evidence="1">
    <location>
        <begin position="1"/>
        <end position="39"/>
    </location>
</feature>
<proteinExistence type="predicted"/>
<evidence type="ECO:0000256" key="1">
    <source>
        <dbReference type="SAM" id="MobiDB-lite"/>
    </source>
</evidence>
<dbReference type="EMBL" id="JARVKM010000108">
    <property type="protein sequence ID" value="KAK9769869.1"/>
    <property type="molecule type" value="Genomic_DNA"/>
</dbReference>